<gene>
    <name evidence="3" type="primary">icmH</name>
    <name evidence="3" type="ORF">ACD661_13225</name>
</gene>
<dbReference type="RefSeq" id="WP_400188342.1">
    <property type="nucleotide sequence ID" value="NZ_JBGORX010000007.1"/>
</dbReference>
<sequence>MAAELYSTSLVSNPVTNSGPLPAPQGYYRSKLFIAPFSTNTLVAAAGPLLSLLERLCLSAALPPVDHIRDNIEHELLAFHSKLHASKYPEALIGIAYYLVSATIDEMLGKSYMRVYNITAEFKAFTPLTHDNAQPQDRFFEIVDYVKERPNQYLDLIELVYYLLILGFEGCHHLKADGRQVLDNYIEDLYQITQQHRFHKPQRLFNENPMPKIVKKNYKTSIVTVAIAAAIVSLAFFTSHLLLENKAKAVLIGHTQLALLDK</sequence>
<dbReference type="EMBL" id="JBGORX010000007">
    <property type="protein sequence ID" value="MFJ1269522.1"/>
    <property type="molecule type" value="Genomic_DNA"/>
</dbReference>
<dbReference type="InterPro" id="IPR038522">
    <property type="entry name" value="T4/T6SS_DotU_sf"/>
</dbReference>
<reference evidence="3 4" key="1">
    <citation type="submission" date="2024-08" db="EMBL/GenBank/DDBJ databases">
        <title>Draft Genome Sequence of Legionella lytica strain DSB2004, Isolated From a Fire Sprinkler System.</title>
        <authorList>
            <person name="Everhart A.D."/>
            <person name="Kidane D.T."/>
            <person name="Farone A.L."/>
            <person name="Farone M.B."/>
        </authorList>
    </citation>
    <scope>NUCLEOTIDE SEQUENCE [LARGE SCALE GENOMIC DNA]</scope>
    <source>
        <strain evidence="3 4">DSB2004</strain>
    </source>
</reference>
<dbReference type="Pfam" id="PF09850">
    <property type="entry name" value="DotU"/>
    <property type="match status" value="1"/>
</dbReference>
<protein>
    <submittedName>
        <fullName evidence="3">Type IVB secretion system protein IcmH/DotU</fullName>
    </submittedName>
</protein>
<dbReference type="Gene3D" id="1.25.40.590">
    <property type="entry name" value="Type IV / VI secretion system, DotU"/>
    <property type="match status" value="1"/>
</dbReference>
<name>A0ABW8DBH3_9GAMM</name>
<organism evidence="3 4">
    <name type="scientific">Legionella lytica</name>
    <dbReference type="NCBI Taxonomy" id="96232"/>
    <lineage>
        <taxon>Bacteria</taxon>
        <taxon>Pseudomonadati</taxon>
        <taxon>Pseudomonadota</taxon>
        <taxon>Gammaproteobacteria</taxon>
        <taxon>Legionellales</taxon>
        <taxon>Legionellaceae</taxon>
        <taxon>Legionella</taxon>
    </lineage>
</organism>
<accession>A0ABW8DBH3</accession>
<dbReference type="InterPro" id="IPR017732">
    <property type="entry name" value="T4/T6SS_DotU"/>
</dbReference>
<evidence type="ECO:0000256" key="1">
    <source>
        <dbReference type="SAM" id="Phobius"/>
    </source>
</evidence>
<feature type="transmembrane region" description="Helical" evidence="1">
    <location>
        <begin position="222"/>
        <end position="243"/>
    </location>
</feature>
<keyword evidence="1" id="KW-0472">Membrane</keyword>
<comment type="caution">
    <text evidence="3">The sequence shown here is derived from an EMBL/GenBank/DDBJ whole genome shotgun (WGS) entry which is preliminary data.</text>
</comment>
<evidence type="ECO:0000313" key="3">
    <source>
        <dbReference type="EMBL" id="MFJ1269522.1"/>
    </source>
</evidence>
<keyword evidence="4" id="KW-1185">Reference proteome</keyword>
<dbReference type="NCBIfam" id="NF038228">
    <property type="entry name" value="IcmH_DotU_IVB"/>
    <property type="match status" value="1"/>
</dbReference>
<dbReference type="PANTHER" id="PTHR38033">
    <property type="entry name" value="MEMBRANE PROTEIN-RELATED"/>
    <property type="match status" value="1"/>
</dbReference>
<dbReference type="PANTHER" id="PTHR38033:SF1">
    <property type="entry name" value="DOTU FAMILY TYPE IV_VI SECRETION SYSTEM PROTEIN"/>
    <property type="match status" value="1"/>
</dbReference>
<evidence type="ECO:0000259" key="2">
    <source>
        <dbReference type="Pfam" id="PF09850"/>
    </source>
</evidence>
<keyword evidence="1" id="KW-0812">Transmembrane</keyword>
<proteinExistence type="predicted"/>
<dbReference type="Proteomes" id="UP001615550">
    <property type="component" value="Unassembled WGS sequence"/>
</dbReference>
<evidence type="ECO:0000313" key="4">
    <source>
        <dbReference type="Proteomes" id="UP001615550"/>
    </source>
</evidence>
<dbReference type="NCBIfam" id="TIGR03349">
    <property type="entry name" value="IV_VI_DotU"/>
    <property type="match status" value="1"/>
</dbReference>
<keyword evidence="1" id="KW-1133">Transmembrane helix</keyword>
<feature type="domain" description="Type IV / VI secretion system DotU" evidence="2">
    <location>
        <begin position="42"/>
        <end position="240"/>
    </location>
</feature>